<evidence type="ECO:0000313" key="1">
    <source>
        <dbReference type="EMBL" id="MDR6868937.1"/>
    </source>
</evidence>
<comment type="caution">
    <text evidence="1">The sequence shown here is derived from an EMBL/GenBank/DDBJ whole genome shotgun (WGS) entry which is preliminary data.</text>
</comment>
<dbReference type="SUPFAM" id="SSF47413">
    <property type="entry name" value="lambda repressor-like DNA-binding domains"/>
    <property type="match status" value="1"/>
</dbReference>
<accession>A0ABU1SHB6</accession>
<protein>
    <submittedName>
        <fullName evidence="1">Transcriptional regulator with XRE-family HTH domain</fullName>
    </submittedName>
</protein>
<dbReference type="InterPro" id="IPR010982">
    <property type="entry name" value="Lambda_DNA-bd_dom_sf"/>
</dbReference>
<evidence type="ECO:0000313" key="2">
    <source>
        <dbReference type="Proteomes" id="UP001259347"/>
    </source>
</evidence>
<dbReference type="EMBL" id="JAVDUM010000019">
    <property type="protein sequence ID" value="MDR6868937.1"/>
    <property type="molecule type" value="Genomic_DNA"/>
</dbReference>
<proteinExistence type="predicted"/>
<name>A0ABU1SHB6_9MICO</name>
<dbReference type="Proteomes" id="UP001259347">
    <property type="component" value="Unassembled WGS sequence"/>
</dbReference>
<gene>
    <name evidence="1" type="ORF">J2Y69_003563</name>
</gene>
<reference evidence="1 2" key="1">
    <citation type="submission" date="2023-07" db="EMBL/GenBank/DDBJ databases">
        <title>Sorghum-associated microbial communities from plants grown in Nebraska, USA.</title>
        <authorList>
            <person name="Schachtman D."/>
        </authorList>
    </citation>
    <scope>NUCLEOTIDE SEQUENCE [LARGE SCALE GENOMIC DNA]</scope>
    <source>
        <strain evidence="1 2">2980</strain>
    </source>
</reference>
<dbReference type="Gene3D" id="1.10.260.40">
    <property type="entry name" value="lambda repressor-like DNA-binding domains"/>
    <property type="match status" value="1"/>
</dbReference>
<keyword evidence="2" id="KW-1185">Reference proteome</keyword>
<organism evidence="1 2">
    <name type="scientific">Microbacterium resistens</name>
    <dbReference type="NCBI Taxonomy" id="156977"/>
    <lineage>
        <taxon>Bacteria</taxon>
        <taxon>Bacillati</taxon>
        <taxon>Actinomycetota</taxon>
        <taxon>Actinomycetes</taxon>
        <taxon>Micrococcales</taxon>
        <taxon>Microbacteriaceae</taxon>
        <taxon>Microbacterium</taxon>
    </lineage>
</organism>
<sequence>MDINRASEETANRIAIAFSRSGVSKKKLAESTGIPYATLDRRFRVGGGYTVREAIALAAAFGVPVTNFFVEDPAREAAA</sequence>
<dbReference type="RefSeq" id="WP_310023224.1">
    <property type="nucleotide sequence ID" value="NZ_JAVDUM010000019.1"/>
</dbReference>